<feature type="domain" description="Bacteriophage Mx8 p63 C-terminal" evidence="2">
    <location>
        <begin position="197"/>
        <end position="281"/>
    </location>
</feature>
<feature type="region of interest" description="Disordered" evidence="1">
    <location>
        <begin position="1"/>
        <end position="20"/>
    </location>
</feature>
<name>A0AAD3NXJ5_9RHOB</name>
<gene>
    <name evidence="3" type="ORF">GCM10017635_09390</name>
</gene>
<evidence type="ECO:0000256" key="1">
    <source>
        <dbReference type="SAM" id="MobiDB-lite"/>
    </source>
</evidence>
<evidence type="ECO:0000313" key="3">
    <source>
        <dbReference type="EMBL" id="GLK63469.1"/>
    </source>
</evidence>
<evidence type="ECO:0000259" key="2">
    <source>
        <dbReference type="Pfam" id="PF10546"/>
    </source>
</evidence>
<dbReference type="Pfam" id="PF10546">
    <property type="entry name" value="P63C"/>
    <property type="match status" value="1"/>
</dbReference>
<dbReference type="RefSeq" id="WP_271179303.1">
    <property type="nucleotide sequence ID" value="NZ_BSFH01000017.1"/>
</dbReference>
<accession>A0AAD3NXJ5</accession>
<dbReference type="Proteomes" id="UP001143349">
    <property type="component" value="Unassembled WGS sequence"/>
</dbReference>
<protein>
    <recommendedName>
        <fullName evidence="2">Bacteriophage Mx8 p63 C-terminal domain-containing protein</fullName>
    </recommendedName>
</protein>
<dbReference type="EMBL" id="BSFH01000017">
    <property type="protein sequence ID" value="GLK63469.1"/>
    <property type="molecule type" value="Genomic_DNA"/>
</dbReference>
<reference evidence="3" key="1">
    <citation type="journal article" date="2014" name="Int. J. Syst. Evol. Microbiol.">
        <title>Complete genome sequence of Corynebacterium casei LMG S-19264T (=DSM 44701T), isolated from a smear-ripened cheese.</title>
        <authorList>
            <consortium name="US DOE Joint Genome Institute (JGI-PGF)"/>
            <person name="Walter F."/>
            <person name="Albersmeier A."/>
            <person name="Kalinowski J."/>
            <person name="Ruckert C."/>
        </authorList>
    </citation>
    <scope>NUCLEOTIDE SEQUENCE</scope>
    <source>
        <strain evidence="3">VKM B-2222</strain>
    </source>
</reference>
<dbReference type="AlphaFoldDB" id="A0AAD3NXJ5"/>
<sequence>MEQQSKQSKGGAARALKLSAQQRSEIARKAALARHQKTDAEAAHPGMAFAKWRGKIDLGGDELDVYVLSTGDRVIALRSAVKSIANADSGDLAKFIGVSSIKPYINNDMILAELLEFSIPGTQFTGRGMTTEHFELICRGYVQALYEGAPLTDRQREIAIKCAVLTAGLTRTGLDALIDEATGYQYERAEDALQVKLRAFIAEELRAWEKTFPDELWEEFGRLTNWATPLQTRPKWWGKLVTELIYDTLDEDVAKYLKENKPAPGVRWHQQLTDNVGVRQLVSRCYEVIGMAKTCDSIHELRERVAHHYGKQPVQLTMFLKPPKS</sequence>
<evidence type="ECO:0000313" key="4">
    <source>
        <dbReference type="Proteomes" id="UP001143349"/>
    </source>
</evidence>
<proteinExistence type="predicted"/>
<keyword evidence="4" id="KW-1185">Reference proteome</keyword>
<dbReference type="InterPro" id="IPR018874">
    <property type="entry name" value="Phage_Mx8_p63_C"/>
</dbReference>
<organism evidence="3 4">
    <name type="scientific">Paracoccus kondratievae</name>
    <dbReference type="NCBI Taxonomy" id="135740"/>
    <lineage>
        <taxon>Bacteria</taxon>
        <taxon>Pseudomonadati</taxon>
        <taxon>Pseudomonadota</taxon>
        <taxon>Alphaproteobacteria</taxon>
        <taxon>Rhodobacterales</taxon>
        <taxon>Paracoccaceae</taxon>
        <taxon>Paracoccus</taxon>
    </lineage>
</organism>
<comment type="caution">
    <text evidence="3">The sequence shown here is derived from an EMBL/GenBank/DDBJ whole genome shotgun (WGS) entry which is preliminary data.</text>
</comment>
<reference evidence="3" key="2">
    <citation type="submission" date="2023-01" db="EMBL/GenBank/DDBJ databases">
        <authorList>
            <person name="Sun Q."/>
            <person name="Evtushenko L."/>
        </authorList>
    </citation>
    <scope>NUCLEOTIDE SEQUENCE</scope>
    <source>
        <strain evidence="3">VKM B-2222</strain>
    </source>
</reference>